<dbReference type="RefSeq" id="WP_123211441.1">
    <property type="nucleotide sequence ID" value="NZ_RJVO01000003.1"/>
</dbReference>
<dbReference type="InParanoid" id="A0A3N0VE35"/>
<evidence type="ECO:0000313" key="2">
    <source>
        <dbReference type="EMBL" id="ROH90986.1"/>
    </source>
</evidence>
<evidence type="ECO:0000313" key="3">
    <source>
        <dbReference type="Proteomes" id="UP000282106"/>
    </source>
</evidence>
<accession>A0A3N0VE35</accession>
<dbReference type="SMART" id="SM00966">
    <property type="entry name" value="SpoVT_AbrB"/>
    <property type="match status" value="1"/>
</dbReference>
<dbReference type="GO" id="GO:0003677">
    <property type="term" value="F:DNA binding"/>
    <property type="evidence" value="ECO:0007669"/>
    <property type="project" value="UniProtKB-KW"/>
</dbReference>
<gene>
    <name evidence="2" type="ORF">ED208_08405</name>
</gene>
<keyword evidence="3" id="KW-1185">Reference proteome</keyword>
<comment type="caution">
    <text evidence="2">The sequence shown here is derived from an EMBL/GenBank/DDBJ whole genome shotgun (WGS) entry which is preliminary data.</text>
</comment>
<dbReference type="SUPFAM" id="SSF89447">
    <property type="entry name" value="AbrB/MazE/MraZ-like"/>
    <property type="match status" value="1"/>
</dbReference>
<dbReference type="InterPro" id="IPR007159">
    <property type="entry name" value="SpoVT-AbrB_dom"/>
</dbReference>
<dbReference type="AlphaFoldDB" id="A0A3N0VE35"/>
<reference evidence="2 3" key="1">
    <citation type="submission" date="2018-10" db="EMBL/GenBank/DDBJ databases">
        <authorList>
            <person name="Chen W.-M."/>
        </authorList>
    </citation>
    <scope>NUCLEOTIDE SEQUENCE [LARGE SCALE GENOMIC DNA]</scope>
    <source>
        <strain evidence="2 3">THS-13</strain>
    </source>
</reference>
<dbReference type="Gene3D" id="2.10.260.10">
    <property type="match status" value="1"/>
</dbReference>
<dbReference type="Pfam" id="PF04014">
    <property type="entry name" value="MazE_antitoxin"/>
    <property type="match status" value="1"/>
</dbReference>
<name>A0A3N0VE35_9GAMM</name>
<dbReference type="NCBIfam" id="TIGR01439">
    <property type="entry name" value="lp_hng_hel_AbrB"/>
    <property type="match status" value="1"/>
</dbReference>
<sequence length="102" mass="11030">MHTTLSTKGQVVIPAKARQSAQLLPGARLSVEVVPDGLLLRPVAGSGASERYPGVPRVSFEQVREGFVGRAKASARKLSEPELRRRIGEKLLEKDLSSRAGR</sequence>
<feature type="domain" description="SpoVT-AbrB" evidence="1">
    <location>
        <begin position="3"/>
        <end position="48"/>
    </location>
</feature>
<evidence type="ECO:0000259" key="1">
    <source>
        <dbReference type="SMART" id="SM00966"/>
    </source>
</evidence>
<proteinExistence type="predicted"/>
<dbReference type="InterPro" id="IPR037914">
    <property type="entry name" value="SpoVT-AbrB_sf"/>
</dbReference>
<dbReference type="EMBL" id="RJVO01000003">
    <property type="protein sequence ID" value="ROH90986.1"/>
    <property type="molecule type" value="Genomic_DNA"/>
</dbReference>
<protein>
    <submittedName>
        <fullName evidence="2">AbrB/MazE/SpoVT family DNA-binding domain-containing protein</fullName>
    </submittedName>
</protein>
<organism evidence="2 3">
    <name type="scientific">Stagnimonas aquatica</name>
    <dbReference type="NCBI Taxonomy" id="2689987"/>
    <lineage>
        <taxon>Bacteria</taxon>
        <taxon>Pseudomonadati</taxon>
        <taxon>Pseudomonadota</taxon>
        <taxon>Gammaproteobacteria</taxon>
        <taxon>Nevskiales</taxon>
        <taxon>Nevskiaceae</taxon>
        <taxon>Stagnimonas</taxon>
    </lineage>
</organism>
<keyword evidence="2" id="KW-0238">DNA-binding</keyword>
<dbReference type="Proteomes" id="UP000282106">
    <property type="component" value="Unassembled WGS sequence"/>
</dbReference>